<feature type="region of interest" description="Disordered" evidence="1">
    <location>
        <begin position="1"/>
        <end position="24"/>
    </location>
</feature>
<name>A0A2K0SVF7_9HYPO</name>
<proteinExistence type="predicted"/>
<comment type="caution">
    <text evidence="2">The sequence shown here is derived from an EMBL/GenBank/DDBJ whole genome shotgun (WGS) entry which is preliminary data.</text>
</comment>
<accession>A0A2K0SVF7</accession>
<dbReference type="EMBL" id="MTYH01000156">
    <property type="protein sequence ID" value="PNP37244.1"/>
    <property type="molecule type" value="Genomic_DNA"/>
</dbReference>
<organism evidence="2 3">
    <name type="scientific">Trichoderma gamsii</name>
    <dbReference type="NCBI Taxonomy" id="398673"/>
    <lineage>
        <taxon>Eukaryota</taxon>
        <taxon>Fungi</taxon>
        <taxon>Dikarya</taxon>
        <taxon>Ascomycota</taxon>
        <taxon>Pezizomycotina</taxon>
        <taxon>Sordariomycetes</taxon>
        <taxon>Hypocreomycetidae</taxon>
        <taxon>Hypocreales</taxon>
        <taxon>Hypocreaceae</taxon>
        <taxon>Trichoderma</taxon>
    </lineage>
</organism>
<dbReference type="Proteomes" id="UP000236546">
    <property type="component" value="Unassembled WGS sequence"/>
</dbReference>
<feature type="region of interest" description="Disordered" evidence="1">
    <location>
        <begin position="39"/>
        <end position="62"/>
    </location>
</feature>
<evidence type="ECO:0000313" key="3">
    <source>
        <dbReference type="Proteomes" id="UP000236546"/>
    </source>
</evidence>
<protein>
    <submittedName>
        <fullName evidence="2">Uncharacterized protein</fullName>
    </submittedName>
</protein>
<sequence length="62" mass="6871">MSFKNDLGPQPHDGPPTKYQPLVPAHSGFWHDKEEHITPQVAQTQSARPSVQPAICKPFTGH</sequence>
<evidence type="ECO:0000256" key="1">
    <source>
        <dbReference type="SAM" id="MobiDB-lite"/>
    </source>
</evidence>
<reference evidence="2 3" key="1">
    <citation type="submission" date="2017-02" db="EMBL/GenBank/DDBJ databases">
        <title>Genomes of Trichoderma spp. with biocontrol activity.</title>
        <authorList>
            <person name="Gardiner D."/>
            <person name="Kazan K."/>
            <person name="Vos C."/>
            <person name="Harvey P."/>
        </authorList>
    </citation>
    <scope>NUCLEOTIDE SEQUENCE [LARGE SCALE GENOMIC DNA]</scope>
    <source>
        <strain evidence="2 3">A5MH</strain>
    </source>
</reference>
<evidence type="ECO:0000313" key="2">
    <source>
        <dbReference type="EMBL" id="PNP37244.1"/>
    </source>
</evidence>
<gene>
    <name evidence="2" type="ORF">TGAMA5MH_10813</name>
</gene>
<feature type="compositionally biased region" description="Polar residues" evidence="1">
    <location>
        <begin position="40"/>
        <end position="49"/>
    </location>
</feature>
<dbReference type="AlphaFoldDB" id="A0A2K0SVF7"/>